<dbReference type="Gene3D" id="1.10.510.10">
    <property type="entry name" value="Transferase(Phosphotransferase) domain 1"/>
    <property type="match status" value="2"/>
</dbReference>
<protein>
    <recommendedName>
        <fullName evidence="5">Protein kinase domain-containing protein</fullName>
    </recommendedName>
</protein>
<dbReference type="EMBL" id="KV454208">
    <property type="protein sequence ID" value="ODQ62474.1"/>
    <property type="molecule type" value="Genomic_DNA"/>
</dbReference>
<dbReference type="GO" id="GO:0005524">
    <property type="term" value="F:ATP binding"/>
    <property type="evidence" value="ECO:0007669"/>
    <property type="project" value="UniProtKB-UniRule"/>
</dbReference>
<feature type="binding site" evidence="3">
    <location>
        <position position="360"/>
    </location>
    <ligand>
        <name>ATP</name>
        <dbReference type="ChEBI" id="CHEBI:30616"/>
    </ligand>
</feature>
<evidence type="ECO:0000313" key="7">
    <source>
        <dbReference type="Proteomes" id="UP000094112"/>
    </source>
</evidence>
<dbReference type="PROSITE" id="PS00107">
    <property type="entry name" value="PROTEIN_KINASE_ATP"/>
    <property type="match status" value="1"/>
</dbReference>
<dbReference type="GeneID" id="30203380"/>
<evidence type="ECO:0000313" key="6">
    <source>
        <dbReference type="EMBL" id="ODQ62474.1"/>
    </source>
</evidence>
<feature type="compositionally biased region" description="Polar residues" evidence="4">
    <location>
        <begin position="52"/>
        <end position="72"/>
    </location>
</feature>
<dbReference type="AlphaFoldDB" id="A0A1E3PB79"/>
<sequence length="692" mass="77755">MANSSNFTKSNFDSKSSLLSSLSSSRSLSKQSSSSPLNPNNSFHHQRPENEASPSRSSSTLSEIGSQDDLQIKSSISPAYKLRKTTPYGQLQDVNKSSSKLHRIYSENETSNFSQVNGRRMFDDQRHRPHRTKFFERQSEYVPDSPLQFTARSFSNFYQANTAIEAPKYKGLEDEYIPDFDFSNTIQQWTDSYYAGANYDRSYDSSLNDSMPSSMISRPLTPVGKLHSQVSPVTVPRPKREGLSIKTDEEGLTNDEELIIAKLPHNFTDLPFSVRRKLLADLSPNGNVETINKIVKKKFRKRQKSSPAVQFLSSFSDRSYKADDKENIVLDHSLGGIIGYGAWGIIRECTSPEGQTRAMKIVRVKNDAAREFFKRETIIWAQLHHDNILRLINVKESSNAIYCLMDRAYGGTLFDLVSKWGVYPSKSIQAKERLSIIKRYTKDILSGLMYMHSKGIVHGDVKLENCLVTNKTSSGKILLCDFGMSLRFMNPIDSDEVTLPKNNTKIKRRPSIPRSYSGNSLKSPKSLLKIFSERSSANEDSKINTNTDNHQKAIGSVPDSPFSPKPFEYESKQLIDATLPHSHIGSLPYAAPELLESSPPPLGPSADIWAFGVLLYTMIVGKLPFQHSFEPRLRAMIAAGKYDTDSLKIAAQNNQELYDTVVGCLTIDMNKRLNLGEVMTLIEGVNIQEDAQ</sequence>
<dbReference type="PROSITE" id="PS00108">
    <property type="entry name" value="PROTEIN_KINASE_ST"/>
    <property type="match status" value="1"/>
</dbReference>
<name>A0A1E3PB79_WICAA</name>
<organism evidence="6 7">
    <name type="scientific">Wickerhamomyces anomalus (strain ATCC 58044 / CBS 1984 / NCYC 433 / NRRL Y-366-8)</name>
    <name type="common">Yeast</name>
    <name type="synonym">Hansenula anomala</name>
    <dbReference type="NCBI Taxonomy" id="683960"/>
    <lineage>
        <taxon>Eukaryota</taxon>
        <taxon>Fungi</taxon>
        <taxon>Dikarya</taxon>
        <taxon>Ascomycota</taxon>
        <taxon>Saccharomycotina</taxon>
        <taxon>Saccharomycetes</taxon>
        <taxon>Phaffomycetales</taxon>
        <taxon>Wickerhamomycetaceae</taxon>
        <taxon>Wickerhamomyces</taxon>
    </lineage>
</organism>
<dbReference type="InterPro" id="IPR017441">
    <property type="entry name" value="Protein_kinase_ATP_BS"/>
</dbReference>
<feature type="compositionally biased region" description="Polar residues" evidence="4">
    <location>
        <begin position="1"/>
        <end position="13"/>
    </location>
</feature>
<evidence type="ECO:0000256" key="2">
    <source>
        <dbReference type="ARBA" id="ARBA00022840"/>
    </source>
</evidence>
<feature type="region of interest" description="Disordered" evidence="4">
    <location>
        <begin position="538"/>
        <end position="559"/>
    </location>
</feature>
<dbReference type="SUPFAM" id="SSF56112">
    <property type="entry name" value="Protein kinase-like (PK-like)"/>
    <property type="match status" value="1"/>
</dbReference>
<dbReference type="InterPro" id="IPR000719">
    <property type="entry name" value="Prot_kinase_dom"/>
</dbReference>
<dbReference type="PROSITE" id="PS50011">
    <property type="entry name" value="PROTEIN_KINASE_DOM"/>
    <property type="match status" value="1"/>
</dbReference>
<evidence type="ECO:0000256" key="4">
    <source>
        <dbReference type="SAM" id="MobiDB-lite"/>
    </source>
</evidence>
<dbReference type="InterPro" id="IPR008271">
    <property type="entry name" value="Ser/Thr_kinase_AS"/>
</dbReference>
<keyword evidence="1 3" id="KW-0547">Nucleotide-binding</keyword>
<accession>A0A1E3PB79</accession>
<dbReference type="OrthoDB" id="4062651at2759"/>
<dbReference type="Pfam" id="PF00069">
    <property type="entry name" value="Pkinase"/>
    <property type="match status" value="2"/>
</dbReference>
<dbReference type="RefSeq" id="XP_019041681.1">
    <property type="nucleotide sequence ID" value="XM_019186134.1"/>
</dbReference>
<feature type="domain" description="Protein kinase" evidence="5">
    <location>
        <begin position="332"/>
        <end position="685"/>
    </location>
</feature>
<keyword evidence="2 3" id="KW-0067">ATP-binding</keyword>
<dbReference type="InterPro" id="IPR011009">
    <property type="entry name" value="Kinase-like_dom_sf"/>
</dbReference>
<dbReference type="PANTHER" id="PTHR24347">
    <property type="entry name" value="SERINE/THREONINE-PROTEIN KINASE"/>
    <property type="match status" value="1"/>
</dbReference>
<dbReference type="SMART" id="SM00220">
    <property type="entry name" value="S_TKc"/>
    <property type="match status" value="1"/>
</dbReference>
<gene>
    <name evidence="6" type="ORF">WICANDRAFT_88031</name>
</gene>
<dbReference type="Proteomes" id="UP000094112">
    <property type="component" value="Unassembled WGS sequence"/>
</dbReference>
<reference evidence="6 7" key="1">
    <citation type="journal article" date="2016" name="Proc. Natl. Acad. Sci. U.S.A.">
        <title>Comparative genomics of biotechnologically important yeasts.</title>
        <authorList>
            <person name="Riley R."/>
            <person name="Haridas S."/>
            <person name="Wolfe K.H."/>
            <person name="Lopes M.R."/>
            <person name="Hittinger C.T."/>
            <person name="Goeker M."/>
            <person name="Salamov A.A."/>
            <person name="Wisecaver J.H."/>
            <person name="Long T.M."/>
            <person name="Calvey C.H."/>
            <person name="Aerts A.L."/>
            <person name="Barry K.W."/>
            <person name="Choi C."/>
            <person name="Clum A."/>
            <person name="Coughlan A.Y."/>
            <person name="Deshpande S."/>
            <person name="Douglass A.P."/>
            <person name="Hanson S.J."/>
            <person name="Klenk H.-P."/>
            <person name="LaButti K.M."/>
            <person name="Lapidus A."/>
            <person name="Lindquist E.A."/>
            <person name="Lipzen A.M."/>
            <person name="Meier-Kolthoff J.P."/>
            <person name="Ohm R.A."/>
            <person name="Otillar R.P."/>
            <person name="Pangilinan J.L."/>
            <person name="Peng Y."/>
            <person name="Rokas A."/>
            <person name="Rosa C.A."/>
            <person name="Scheuner C."/>
            <person name="Sibirny A.A."/>
            <person name="Slot J.C."/>
            <person name="Stielow J.B."/>
            <person name="Sun H."/>
            <person name="Kurtzman C.P."/>
            <person name="Blackwell M."/>
            <person name="Grigoriev I.V."/>
            <person name="Jeffries T.W."/>
        </authorList>
    </citation>
    <scope>NUCLEOTIDE SEQUENCE [LARGE SCALE GENOMIC DNA]</scope>
    <source>
        <strain evidence="7">ATCC 58044 / CBS 1984 / NCYC 433 / NRRL Y-366-8</strain>
    </source>
</reference>
<proteinExistence type="predicted"/>
<dbReference type="STRING" id="683960.A0A1E3PB79"/>
<evidence type="ECO:0000256" key="1">
    <source>
        <dbReference type="ARBA" id="ARBA00022741"/>
    </source>
</evidence>
<keyword evidence="7" id="KW-1185">Reference proteome</keyword>
<evidence type="ECO:0000256" key="3">
    <source>
        <dbReference type="PROSITE-ProRule" id="PRU10141"/>
    </source>
</evidence>
<dbReference type="GO" id="GO:0004672">
    <property type="term" value="F:protein kinase activity"/>
    <property type="evidence" value="ECO:0007669"/>
    <property type="project" value="InterPro"/>
</dbReference>
<evidence type="ECO:0000259" key="5">
    <source>
        <dbReference type="PROSITE" id="PS50011"/>
    </source>
</evidence>
<feature type="region of interest" description="Disordered" evidence="4">
    <location>
        <begin position="1"/>
        <end position="72"/>
    </location>
</feature>
<feature type="compositionally biased region" description="Low complexity" evidence="4">
    <location>
        <begin position="14"/>
        <end position="42"/>
    </location>
</feature>